<reference evidence="4" key="1">
    <citation type="submission" date="2020-10" db="EMBL/GenBank/DDBJ databases">
        <authorList>
            <person name="Gilroy R."/>
        </authorList>
    </citation>
    <scope>NUCLEOTIDE SEQUENCE</scope>
    <source>
        <strain evidence="4">23406</strain>
    </source>
</reference>
<dbReference type="Proteomes" id="UP000886891">
    <property type="component" value="Unassembled WGS sequence"/>
</dbReference>
<evidence type="ECO:0000256" key="1">
    <source>
        <dbReference type="SAM" id="MobiDB-lite"/>
    </source>
</evidence>
<feature type="region of interest" description="Disordered" evidence="1">
    <location>
        <begin position="206"/>
        <end position="225"/>
    </location>
</feature>
<feature type="domain" description="YdbS-like PH" evidence="3">
    <location>
        <begin position="109"/>
        <end position="167"/>
    </location>
</feature>
<dbReference type="EMBL" id="DVOH01000024">
    <property type="protein sequence ID" value="HIV00166.1"/>
    <property type="molecule type" value="Genomic_DNA"/>
</dbReference>
<keyword evidence="2" id="KW-1133">Transmembrane helix</keyword>
<keyword evidence="2" id="KW-0472">Membrane</keyword>
<protein>
    <submittedName>
        <fullName evidence="4">PH domain-containing protein</fullName>
    </submittedName>
</protein>
<feature type="transmembrane region" description="Helical" evidence="2">
    <location>
        <begin position="53"/>
        <end position="73"/>
    </location>
</feature>
<evidence type="ECO:0000313" key="5">
    <source>
        <dbReference type="Proteomes" id="UP000886891"/>
    </source>
</evidence>
<accession>A0A9D1NCQ3</accession>
<keyword evidence="2" id="KW-0812">Transmembrane</keyword>
<reference evidence="4" key="2">
    <citation type="journal article" date="2021" name="PeerJ">
        <title>Extensive microbial diversity within the chicken gut microbiome revealed by metagenomics and culture.</title>
        <authorList>
            <person name="Gilroy R."/>
            <person name="Ravi A."/>
            <person name="Getino M."/>
            <person name="Pursley I."/>
            <person name="Horton D.L."/>
            <person name="Alikhan N.F."/>
            <person name="Baker D."/>
            <person name="Gharbi K."/>
            <person name="Hall N."/>
            <person name="Watson M."/>
            <person name="Adriaenssens E.M."/>
            <person name="Foster-Nyarko E."/>
            <person name="Jarju S."/>
            <person name="Secka A."/>
            <person name="Antonio M."/>
            <person name="Oren A."/>
            <person name="Chaudhuri R.R."/>
            <person name="La Ragione R."/>
            <person name="Hildebrand F."/>
            <person name="Pallen M.J."/>
        </authorList>
    </citation>
    <scope>NUCLEOTIDE SEQUENCE</scope>
    <source>
        <strain evidence="4">23406</strain>
    </source>
</reference>
<gene>
    <name evidence="4" type="ORF">IAB14_03505</name>
</gene>
<evidence type="ECO:0000313" key="4">
    <source>
        <dbReference type="EMBL" id="HIV00166.1"/>
    </source>
</evidence>
<evidence type="ECO:0000256" key="2">
    <source>
        <dbReference type="SAM" id="Phobius"/>
    </source>
</evidence>
<dbReference type="Pfam" id="PF03703">
    <property type="entry name" value="bPH_2"/>
    <property type="match status" value="1"/>
</dbReference>
<dbReference type="AlphaFoldDB" id="A0A9D1NCQ3"/>
<dbReference type="InterPro" id="IPR005182">
    <property type="entry name" value="YdbS-like_PH"/>
</dbReference>
<sequence>MSKLNENYFKPGLSEDAPRTIGAVLSEGEQILWEGAPKKSAFILNRILKMMPFALIWLAFDGAFIAMLSRFGAQIPTPFLIGIGVFFVIHLMPVWIWISHIVTANRQHRNLAYAFTDRRIIVKSGIVGIDFKNVYYADIAAVNLKVGLIDRLCKVGDIYIKSREGATVLYDIENCYFITQKLQKIVVDLKMDAAFPNDLRPATNSGFRTRYTADDDSSSQNNQNK</sequence>
<feature type="transmembrane region" description="Helical" evidence="2">
    <location>
        <begin position="79"/>
        <end position="98"/>
    </location>
</feature>
<organism evidence="4 5">
    <name type="scientific">Candidatus Stercoripulliclostridium merdipullorum</name>
    <dbReference type="NCBI Taxonomy" id="2840952"/>
    <lineage>
        <taxon>Bacteria</taxon>
        <taxon>Bacillati</taxon>
        <taxon>Bacillota</taxon>
        <taxon>Clostridia</taxon>
        <taxon>Eubacteriales</taxon>
        <taxon>Candidatus Stercoripulliclostridium</taxon>
    </lineage>
</organism>
<name>A0A9D1NCQ3_9FIRM</name>
<comment type="caution">
    <text evidence="4">The sequence shown here is derived from an EMBL/GenBank/DDBJ whole genome shotgun (WGS) entry which is preliminary data.</text>
</comment>
<proteinExistence type="predicted"/>
<evidence type="ECO:0000259" key="3">
    <source>
        <dbReference type="Pfam" id="PF03703"/>
    </source>
</evidence>